<comment type="caution">
    <text evidence="2">The sequence shown here is derived from an EMBL/GenBank/DDBJ whole genome shotgun (WGS) entry which is preliminary data.</text>
</comment>
<dbReference type="AlphaFoldDB" id="A0A5C5XLG5"/>
<dbReference type="Proteomes" id="UP000316095">
    <property type="component" value="Unassembled WGS sequence"/>
</dbReference>
<keyword evidence="1" id="KW-1133">Transmembrane helix</keyword>
<evidence type="ECO:0000313" key="2">
    <source>
        <dbReference type="EMBL" id="TWT63389.1"/>
    </source>
</evidence>
<name>A0A5C5XLG5_9PLAN</name>
<dbReference type="EMBL" id="SJPG01000001">
    <property type="protein sequence ID" value="TWT63389.1"/>
    <property type="molecule type" value="Genomic_DNA"/>
</dbReference>
<evidence type="ECO:0000313" key="3">
    <source>
        <dbReference type="Proteomes" id="UP000316095"/>
    </source>
</evidence>
<evidence type="ECO:0000256" key="1">
    <source>
        <dbReference type="SAM" id="Phobius"/>
    </source>
</evidence>
<feature type="transmembrane region" description="Helical" evidence="1">
    <location>
        <begin position="194"/>
        <end position="212"/>
    </location>
</feature>
<reference evidence="2 3" key="1">
    <citation type="submission" date="2019-02" db="EMBL/GenBank/DDBJ databases">
        <title>Deep-cultivation of Planctomycetes and their phenomic and genomic characterization uncovers novel biology.</title>
        <authorList>
            <person name="Wiegand S."/>
            <person name="Jogler M."/>
            <person name="Boedeker C."/>
            <person name="Pinto D."/>
            <person name="Vollmers J."/>
            <person name="Rivas-Marin E."/>
            <person name="Kohn T."/>
            <person name="Peeters S.H."/>
            <person name="Heuer A."/>
            <person name="Rast P."/>
            <person name="Oberbeckmann S."/>
            <person name="Bunk B."/>
            <person name="Jeske O."/>
            <person name="Meyerdierks A."/>
            <person name="Storesund J.E."/>
            <person name="Kallscheuer N."/>
            <person name="Luecker S."/>
            <person name="Lage O.M."/>
            <person name="Pohl T."/>
            <person name="Merkel B.J."/>
            <person name="Hornburger P."/>
            <person name="Mueller R.-W."/>
            <person name="Bruemmer F."/>
            <person name="Labrenz M."/>
            <person name="Spormann A.M."/>
            <person name="Op Den Camp H."/>
            <person name="Overmann J."/>
            <person name="Amann R."/>
            <person name="Jetten M.S.M."/>
            <person name="Mascher T."/>
            <person name="Medema M.H."/>
            <person name="Devos D.P."/>
            <person name="Kaster A.-K."/>
            <person name="Ovreas L."/>
            <person name="Rohde M."/>
            <person name="Galperin M.Y."/>
            <person name="Jogler C."/>
        </authorList>
    </citation>
    <scope>NUCLEOTIDE SEQUENCE [LARGE SCALE GENOMIC DNA]</scope>
    <source>
        <strain evidence="2 3">Pan54</strain>
    </source>
</reference>
<feature type="transmembrane region" description="Helical" evidence="1">
    <location>
        <begin position="125"/>
        <end position="147"/>
    </location>
</feature>
<keyword evidence="1" id="KW-0812">Transmembrane</keyword>
<feature type="transmembrane region" description="Helical" evidence="1">
    <location>
        <begin position="41"/>
        <end position="62"/>
    </location>
</feature>
<keyword evidence="1" id="KW-0472">Membrane</keyword>
<sequence length="240" mass="27700">MRKGVERFTSFWLFTAVILLGISRSKQFKLKELFGLIDGDIHRGYVVAYGCIAIGMIIFGVHMRLRELLDFRESILEDLGCSDNSVHLSNAVASVEYMLRLPFRLPDTNYKYSSVTKSYCWLSDLMAYFPLLLISAAYVISFCYYFGLRHENSEEINIGYLMWGHDNLRGFNAYLDIVDGEKHIFFLNAPVQTWINIIGFIYVLYVICWWSVKVFWKGSPYRTHTSPGWLSKKTISAGGT</sequence>
<keyword evidence="3" id="KW-1185">Reference proteome</keyword>
<protein>
    <submittedName>
        <fullName evidence="2">Uncharacterized protein</fullName>
    </submittedName>
</protein>
<organism evidence="2 3">
    <name type="scientific">Rubinisphaera italica</name>
    <dbReference type="NCBI Taxonomy" id="2527969"/>
    <lineage>
        <taxon>Bacteria</taxon>
        <taxon>Pseudomonadati</taxon>
        <taxon>Planctomycetota</taxon>
        <taxon>Planctomycetia</taxon>
        <taxon>Planctomycetales</taxon>
        <taxon>Planctomycetaceae</taxon>
        <taxon>Rubinisphaera</taxon>
    </lineage>
</organism>
<accession>A0A5C5XLG5</accession>
<proteinExistence type="predicted"/>
<gene>
    <name evidence="2" type="ORF">Pan54_41420</name>
</gene>